<reference evidence="1 2" key="1">
    <citation type="submission" date="2015-07" db="EMBL/GenBank/DDBJ databases">
        <title>The genome of Eufriesea mexicana.</title>
        <authorList>
            <person name="Pan H."/>
            <person name="Kapheim K."/>
        </authorList>
    </citation>
    <scope>NUCLEOTIDE SEQUENCE [LARGE SCALE GENOMIC DNA]</scope>
    <source>
        <strain evidence="1">0111107269</strain>
        <tissue evidence="1">Whole body</tissue>
    </source>
</reference>
<organism evidence="1 2">
    <name type="scientific">Eufriesea mexicana</name>
    <dbReference type="NCBI Taxonomy" id="516756"/>
    <lineage>
        <taxon>Eukaryota</taxon>
        <taxon>Metazoa</taxon>
        <taxon>Ecdysozoa</taxon>
        <taxon>Arthropoda</taxon>
        <taxon>Hexapoda</taxon>
        <taxon>Insecta</taxon>
        <taxon>Pterygota</taxon>
        <taxon>Neoptera</taxon>
        <taxon>Endopterygota</taxon>
        <taxon>Hymenoptera</taxon>
        <taxon>Apocrita</taxon>
        <taxon>Aculeata</taxon>
        <taxon>Apoidea</taxon>
        <taxon>Anthophila</taxon>
        <taxon>Apidae</taxon>
        <taxon>Eufriesea</taxon>
    </lineage>
</organism>
<gene>
    <name evidence="1" type="ORF">WN48_06243</name>
</gene>
<keyword evidence="2" id="KW-1185">Reference proteome</keyword>
<evidence type="ECO:0000313" key="1">
    <source>
        <dbReference type="EMBL" id="OAD54714.1"/>
    </source>
</evidence>
<dbReference type="EMBL" id="KQ763828">
    <property type="protein sequence ID" value="OAD54714.1"/>
    <property type="molecule type" value="Genomic_DNA"/>
</dbReference>
<evidence type="ECO:0000313" key="2">
    <source>
        <dbReference type="Proteomes" id="UP000250275"/>
    </source>
</evidence>
<proteinExistence type="predicted"/>
<name>A0A310S900_9HYME</name>
<protein>
    <submittedName>
        <fullName evidence="1">Uncharacterized protein</fullName>
    </submittedName>
</protein>
<sequence>MHKNNPNMLPELLASYYRCMWPDLVLMTHNSSPIGQKWPFLGDCFLQTVQLLTVQVRIENFAIGEQLIDNSLPILPNTQQNLTDRQSCLGHRLRRLTGDSTTAVFA</sequence>
<dbReference type="Proteomes" id="UP000250275">
    <property type="component" value="Unassembled WGS sequence"/>
</dbReference>
<accession>A0A310S900</accession>
<dbReference type="AlphaFoldDB" id="A0A310S900"/>